<dbReference type="InterPro" id="IPR031937">
    <property type="entry name" value="PNISR"/>
</dbReference>
<feature type="region of interest" description="Disordered" evidence="1">
    <location>
        <begin position="600"/>
        <end position="1035"/>
    </location>
</feature>
<evidence type="ECO:0000256" key="1">
    <source>
        <dbReference type="SAM" id="MobiDB-lite"/>
    </source>
</evidence>
<dbReference type="STRING" id="429701.A0A2G9HIP1"/>
<protein>
    <submittedName>
        <fullName evidence="2">Uncharacterized protein</fullName>
    </submittedName>
</protein>
<reference evidence="3" key="1">
    <citation type="journal article" date="2018" name="Gigascience">
        <title>Genome assembly of the Pink Ipe (Handroanthus impetiginosus, Bignoniaceae), a highly valued, ecologically keystone Neotropical timber forest tree.</title>
        <authorList>
            <person name="Silva-Junior O.B."/>
            <person name="Grattapaglia D."/>
            <person name="Novaes E."/>
            <person name="Collevatti R.G."/>
        </authorList>
    </citation>
    <scope>NUCLEOTIDE SEQUENCE [LARGE SCALE GENOMIC DNA]</scope>
    <source>
        <strain evidence="3">cv. UFG-1</strain>
    </source>
</reference>
<feature type="compositionally biased region" description="Polar residues" evidence="1">
    <location>
        <begin position="222"/>
        <end position="239"/>
    </location>
</feature>
<feature type="compositionally biased region" description="Polar residues" evidence="1">
    <location>
        <begin position="185"/>
        <end position="194"/>
    </location>
</feature>
<feature type="compositionally biased region" description="Polar residues" evidence="1">
    <location>
        <begin position="600"/>
        <end position="611"/>
    </location>
</feature>
<evidence type="ECO:0000313" key="3">
    <source>
        <dbReference type="Proteomes" id="UP000231279"/>
    </source>
</evidence>
<gene>
    <name evidence="2" type="ORF">CDL12_09954</name>
</gene>
<accession>A0A2G9HIP1</accession>
<feature type="compositionally biased region" description="Polar residues" evidence="1">
    <location>
        <begin position="788"/>
        <end position="806"/>
    </location>
</feature>
<dbReference type="Pfam" id="PF15996">
    <property type="entry name" value="PNISR"/>
    <property type="match status" value="1"/>
</dbReference>
<proteinExistence type="predicted"/>
<name>A0A2G9HIP1_9LAMI</name>
<dbReference type="Proteomes" id="UP000231279">
    <property type="component" value="Unassembled WGS sequence"/>
</dbReference>
<evidence type="ECO:0000313" key="2">
    <source>
        <dbReference type="EMBL" id="PIN17384.1"/>
    </source>
</evidence>
<feature type="region of interest" description="Disordered" evidence="1">
    <location>
        <begin position="222"/>
        <end position="301"/>
    </location>
</feature>
<dbReference type="OrthoDB" id="540503at2759"/>
<keyword evidence="3" id="KW-1185">Reference proteome</keyword>
<feature type="compositionally biased region" description="Basic residues" evidence="1">
    <location>
        <begin position="971"/>
        <end position="1007"/>
    </location>
</feature>
<feature type="compositionally biased region" description="Basic and acidic residues" evidence="1">
    <location>
        <begin position="625"/>
        <end position="636"/>
    </location>
</feature>
<feature type="compositionally biased region" description="Basic and acidic residues" evidence="1">
    <location>
        <begin position="807"/>
        <end position="882"/>
    </location>
</feature>
<sequence length="1035" mass="113945">MDYNQQHGYMRPPPPPHPPPPTADPYQRPPPPLPPPPSNHPWPYPASQFQYQSQTQHSPSPPPPQWLPPHSSDHAQYPPHPPPPPPYPAHLPPPYPAPHHYPPPQQLPPRPPYVPQPTHAQDWGAGSWSHHPSWEYPNSAPAANKNEEDWAAKARAWAAAKAATDSQQPPSQNVQTGRPEEQNHFQDQYSQSVDSQFIDVHKPLAPALNYQQYPVAMGQPNRTDLGQMQDSQYVSSGQPSYAPDMHMSFAARDGSLAGDSIAPSPQQEKSSISPLVHQQEVPSSYSSVAGNEEAGDRYGKFNSASLPVAPLSQHQVQPMPPAVGRSGWMEEPYHLSGGRPAESVTDLSDQPLNFAPHFNRDVDPHMQPNYTHSSGGPARGVDPSVAISSNYAWVPSSAPGTVYPPVPPTIPSGPQVDHPIAVPSPASGHTALMFPSGTGFPPNVPMIGTAFGAGAGAGVTPHPTAFPGDTFGVAERPKKASVPNWLREEIIKNKAVISSSDPGNHKEDSQSVEEDSNDKSSRKGDQADSKSIDSSRSTEDEDEDEDEVEAARTAAINQEIKRVLTEVLLKVTDELFDEIATKVLKEDDLSVEVGRDIDLPNQQIASSTPSILTPKASAKVLIPTKIKERDYEDASEKSTSGSPGDILGLGSYASDEEDEEIQSSGKPNPKESSAHKQSSSSKHLEGNSVIDNGGFEEETEERRNISAKLETDGTGGKSPVGTTPNSSVNTELTDNRAAKELERTDDRRSSKKLSGIAEDELQHDSDISMLKNSLTGRAAERNEGPDGNLNTRKLANDDSQIQNTGSRSDKNDRHEIKKSSSNKDHREPESSKERLDRKGDEEHRRREERRARTEKLDYHDNLNDKGKEKGRNEKVKNSESRKRPSPSGGKEGTEARKDKKTSGKEDSDERRPDRTGDEKKERSRHKISSESSRHKRQRSSSVGVRGRESKDYSVVSRANDSSDESSDDSKRKSHHSKRRKSPSPIRSRKRRVSRSPHSKHSKRRHSPHSSLETSRGRRSPSRSRSRSRSPVHRRR</sequence>
<feature type="compositionally biased region" description="Pro residues" evidence="1">
    <location>
        <begin position="78"/>
        <end position="115"/>
    </location>
</feature>
<feature type="compositionally biased region" description="Basic residues" evidence="1">
    <location>
        <begin position="1016"/>
        <end position="1035"/>
    </location>
</feature>
<feature type="compositionally biased region" description="Polar residues" evidence="1">
    <location>
        <begin position="164"/>
        <end position="176"/>
    </location>
</feature>
<feature type="compositionally biased region" description="Polar residues" evidence="1">
    <location>
        <begin position="280"/>
        <end position="289"/>
    </location>
</feature>
<feature type="region of interest" description="Disordered" evidence="1">
    <location>
        <begin position="1"/>
        <end position="194"/>
    </location>
</feature>
<feature type="compositionally biased region" description="Low complexity" evidence="1">
    <location>
        <begin position="68"/>
        <end position="77"/>
    </location>
</feature>
<dbReference type="AlphaFoldDB" id="A0A2G9HIP1"/>
<feature type="compositionally biased region" description="Polar residues" evidence="1">
    <location>
        <begin position="263"/>
        <end position="273"/>
    </location>
</feature>
<feature type="compositionally biased region" description="Basic and acidic residues" evidence="1">
    <location>
        <begin position="733"/>
        <end position="748"/>
    </location>
</feature>
<feature type="compositionally biased region" description="Acidic residues" evidence="1">
    <location>
        <begin position="539"/>
        <end position="548"/>
    </location>
</feature>
<feature type="compositionally biased region" description="Basic and acidic residues" evidence="1">
    <location>
        <begin position="891"/>
        <end position="932"/>
    </location>
</feature>
<dbReference type="EMBL" id="NKXS01001680">
    <property type="protein sequence ID" value="PIN17384.1"/>
    <property type="molecule type" value="Genomic_DNA"/>
</dbReference>
<organism evidence="2 3">
    <name type="scientific">Handroanthus impetiginosus</name>
    <dbReference type="NCBI Taxonomy" id="429701"/>
    <lineage>
        <taxon>Eukaryota</taxon>
        <taxon>Viridiplantae</taxon>
        <taxon>Streptophyta</taxon>
        <taxon>Embryophyta</taxon>
        <taxon>Tracheophyta</taxon>
        <taxon>Spermatophyta</taxon>
        <taxon>Magnoliopsida</taxon>
        <taxon>eudicotyledons</taxon>
        <taxon>Gunneridae</taxon>
        <taxon>Pentapetalae</taxon>
        <taxon>asterids</taxon>
        <taxon>lamiids</taxon>
        <taxon>Lamiales</taxon>
        <taxon>Bignoniaceae</taxon>
        <taxon>Crescentiina</taxon>
        <taxon>Tabebuia alliance</taxon>
        <taxon>Handroanthus</taxon>
    </lineage>
</organism>
<feature type="compositionally biased region" description="Polar residues" evidence="1">
    <location>
        <begin position="720"/>
        <end position="732"/>
    </location>
</feature>
<feature type="region of interest" description="Disordered" evidence="1">
    <location>
        <begin position="496"/>
        <end position="551"/>
    </location>
</feature>
<feature type="compositionally biased region" description="Pro residues" evidence="1">
    <location>
        <begin position="11"/>
        <end position="44"/>
    </location>
</feature>
<dbReference type="PRINTS" id="PR01217">
    <property type="entry name" value="PRICHEXTENSN"/>
</dbReference>
<comment type="caution">
    <text evidence="2">The sequence shown here is derived from an EMBL/GenBank/DDBJ whole genome shotgun (WGS) entry which is preliminary data.</text>
</comment>
<feature type="compositionally biased region" description="Basic and acidic residues" evidence="1">
    <location>
        <begin position="517"/>
        <end position="538"/>
    </location>
</feature>
<feature type="compositionally biased region" description="Low complexity" evidence="1">
    <location>
        <begin position="153"/>
        <end position="163"/>
    </location>
</feature>